<evidence type="ECO:0008006" key="4">
    <source>
        <dbReference type="Google" id="ProtNLM"/>
    </source>
</evidence>
<feature type="transmembrane region" description="Helical" evidence="1">
    <location>
        <begin position="41"/>
        <end position="67"/>
    </location>
</feature>
<comment type="caution">
    <text evidence="2">The sequence shown here is derived from an EMBL/GenBank/DDBJ whole genome shotgun (WGS) entry which is preliminary data.</text>
</comment>
<dbReference type="RefSeq" id="WP_179461648.1">
    <property type="nucleotide sequence ID" value="NZ_JACBZX010000001.1"/>
</dbReference>
<evidence type="ECO:0000313" key="3">
    <source>
        <dbReference type="Proteomes" id="UP000592181"/>
    </source>
</evidence>
<proteinExistence type="predicted"/>
<sequence length="263" mass="26766">MTTSLAPTLAALALVDSTSFGTLLIPIWLMLTPGRPPVRRVLVFLGTIGAFYLLLGLALVAGASAALDDIGDVLDTTTGLRIQLVVGVLLLGGSFLIDRKDADGAPGRISRWRERLVGAEESGAEGSGACESGAGESGGARAGLRPLVLLALTAAALEVATMLPYLGATGLISRADLSPAATVGVLAAYCLVMLLPALLLLALRTGAHRLVAPVLARLGRWLERTSASTTAWIVGIVGFLVARDAVARMPGGLDALIGAVGIG</sequence>
<dbReference type="AlphaFoldDB" id="A0A852X746"/>
<keyword evidence="1" id="KW-1133">Transmembrane helix</keyword>
<evidence type="ECO:0000256" key="1">
    <source>
        <dbReference type="SAM" id="Phobius"/>
    </source>
</evidence>
<evidence type="ECO:0000313" key="2">
    <source>
        <dbReference type="EMBL" id="NYG36084.1"/>
    </source>
</evidence>
<organism evidence="2 3">
    <name type="scientific">Janibacter alkaliphilus</name>
    <dbReference type="NCBI Taxonomy" id="1069963"/>
    <lineage>
        <taxon>Bacteria</taxon>
        <taxon>Bacillati</taxon>
        <taxon>Actinomycetota</taxon>
        <taxon>Actinomycetes</taxon>
        <taxon>Micrococcales</taxon>
        <taxon>Intrasporangiaceae</taxon>
        <taxon>Janibacter</taxon>
    </lineage>
</organism>
<keyword evidence="3" id="KW-1185">Reference proteome</keyword>
<dbReference type="EMBL" id="JACBZX010000001">
    <property type="protein sequence ID" value="NYG36084.1"/>
    <property type="molecule type" value="Genomic_DNA"/>
</dbReference>
<name>A0A852X746_9MICO</name>
<gene>
    <name evidence="2" type="ORF">BJY28_000553</name>
</gene>
<dbReference type="Pfam" id="PF11139">
    <property type="entry name" value="SfLAP"/>
    <property type="match status" value="1"/>
</dbReference>
<dbReference type="InterPro" id="IPR021315">
    <property type="entry name" value="Gap/Sap"/>
</dbReference>
<reference evidence="2 3" key="1">
    <citation type="submission" date="2020-07" db="EMBL/GenBank/DDBJ databases">
        <title>Sequencing the genomes of 1000 actinobacteria strains.</title>
        <authorList>
            <person name="Klenk H.-P."/>
        </authorList>
    </citation>
    <scope>NUCLEOTIDE SEQUENCE [LARGE SCALE GENOMIC DNA]</scope>
    <source>
        <strain evidence="2 3">DSM 24723</strain>
    </source>
</reference>
<accession>A0A852X746</accession>
<feature type="transmembrane region" description="Helical" evidence="1">
    <location>
        <begin position="6"/>
        <end position="29"/>
    </location>
</feature>
<dbReference type="Proteomes" id="UP000592181">
    <property type="component" value="Unassembled WGS sequence"/>
</dbReference>
<feature type="transmembrane region" description="Helical" evidence="1">
    <location>
        <begin position="147"/>
        <end position="168"/>
    </location>
</feature>
<keyword evidence="1" id="KW-0472">Membrane</keyword>
<feature type="transmembrane region" description="Helical" evidence="1">
    <location>
        <begin position="79"/>
        <end position="97"/>
    </location>
</feature>
<keyword evidence="1" id="KW-0812">Transmembrane</keyword>
<protein>
    <recommendedName>
        <fullName evidence="4">Sap, sulfolipid-1-addressing protein</fullName>
    </recommendedName>
</protein>
<feature type="transmembrane region" description="Helical" evidence="1">
    <location>
        <begin position="180"/>
        <end position="203"/>
    </location>
</feature>